<dbReference type="AlphaFoldDB" id="A0A0F9K9X7"/>
<evidence type="ECO:0000313" key="1">
    <source>
        <dbReference type="EMBL" id="KKM18888.1"/>
    </source>
</evidence>
<organism evidence="1">
    <name type="scientific">marine sediment metagenome</name>
    <dbReference type="NCBI Taxonomy" id="412755"/>
    <lineage>
        <taxon>unclassified sequences</taxon>
        <taxon>metagenomes</taxon>
        <taxon>ecological metagenomes</taxon>
    </lineage>
</organism>
<comment type="caution">
    <text evidence="1">The sequence shown here is derived from an EMBL/GenBank/DDBJ whole genome shotgun (WGS) entry which is preliminary data.</text>
</comment>
<proteinExistence type="predicted"/>
<sequence length="625" mass="69940">MNTKDALYDLLNKGKLAQPKQYEMLGDVFGRDFKKTILKFQKIHETTWDKILEIAGLPRAIMSSYDLSGTFRQGAFILASRPQLLPKMMKTQIKSLMSEKWALEADDAIRAMRNGSTSTGLGIQHGLDILDFDGRAMSKLEEAFPSMLARNIPGIRRSERAFVNGLNYLRASQWNAISAPALAAGASAKSLQGIARLSNVMSGRGTLGPLQNYGPFLNTLLFSPKLQMSKFQLPAMLLDKNPYVRKEAARGLVNFLVAGGAVLTGLKTAGLGEVELDPRSSDFGKLKVKGTDTRLDIWTGYSQWLRFFAQLTNAERKTASGNIQPVGRGEIVARMGQSKSSPAFGLLVDILRGEDFMGRKLFTDTTGALDQVKNRLAPLFIQDLYDAIEAEGLLGGIVASPGFLGVGVVTYLNEFSKAKDEVANETVPGAEWEDLDPVTQRRLLQNDDRLMRAQKRRDKLSRGNMWSDYRDVGALIRDQFVNEIEQASAQFRVTGDGSQFRERVVAAYDARRANYAIRESDARFEPIVEGIYDDPENMSDEAKWIQIYSDTLHGNDMIDGFGEYRYDEADRRKAEFVGTYGQEAMDYVNEYYAIPNEALPAEFQLYVQAKEKLQPYWEISDEVWA</sequence>
<feature type="non-terminal residue" evidence="1">
    <location>
        <position position="625"/>
    </location>
</feature>
<reference evidence="1" key="1">
    <citation type="journal article" date="2015" name="Nature">
        <title>Complex archaea that bridge the gap between prokaryotes and eukaryotes.</title>
        <authorList>
            <person name="Spang A."/>
            <person name="Saw J.H."/>
            <person name="Jorgensen S.L."/>
            <person name="Zaremba-Niedzwiedzka K."/>
            <person name="Martijn J."/>
            <person name="Lind A.E."/>
            <person name="van Eijk R."/>
            <person name="Schleper C."/>
            <person name="Guy L."/>
            <person name="Ettema T.J."/>
        </authorList>
    </citation>
    <scope>NUCLEOTIDE SEQUENCE</scope>
</reference>
<gene>
    <name evidence="1" type="ORF">LCGC14_1661190</name>
</gene>
<accession>A0A0F9K9X7</accession>
<name>A0A0F9K9X7_9ZZZZ</name>
<protein>
    <submittedName>
        <fullName evidence="1">Uncharacterized protein</fullName>
    </submittedName>
</protein>
<dbReference type="EMBL" id="LAZR01014119">
    <property type="protein sequence ID" value="KKM18888.1"/>
    <property type="molecule type" value="Genomic_DNA"/>
</dbReference>